<keyword evidence="5 6" id="KW-0067">ATP-binding</keyword>
<dbReference type="EMBL" id="HBFA01035797">
    <property type="protein sequence ID" value="CAD8686940.1"/>
    <property type="molecule type" value="Transcribed_RNA"/>
</dbReference>
<evidence type="ECO:0000256" key="6">
    <source>
        <dbReference type="PROSITE-ProRule" id="PRU10141"/>
    </source>
</evidence>
<evidence type="ECO:0000256" key="1">
    <source>
        <dbReference type="ARBA" id="ARBA00022527"/>
    </source>
</evidence>
<dbReference type="GO" id="GO:0005524">
    <property type="term" value="F:ATP binding"/>
    <property type="evidence" value="ECO:0007669"/>
    <property type="project" value="UniProtKB-UniRule"/>
</dbReference>
<dbReference type="AlphaFoldDB" id="A0A7S0WWH3"/>
<evidence type="ECO:0000256" key="2">
    <source>
        <dbReference type="ARBA" id="ARBA00022679"/>
    </source>
</evidence>
<feature type="domain" description="Protein kinase" evidence="8">
    <location>
        <begin position="621"/>
        <end position="896"/>
    </location>
</feature>
<feature type="binding site" evidence="6">
    <location>
        <position position="657"/>
    </location>
    <ligand>
        <name>ATP</name>
        <dbReference type="ChEBI" id="CHEBI:30616"/>
    </ligand>
</feature>
<dbReference type="InterPro" id="IPR017441">
    <property type="entry name" value="Protein_kinase_ATP_BS"/>
</dbReference>
<evidence type="ECO:0000256" key="7">
    <source>
        <dbReference type="SAM" id="MobiDB-lite"/>
    </source>
</evidence>
<reference evidence="9" key="1">
    <citation type="submission" date="2021-01" db="EMBL/GenBank/DDBJ databases">
        <authorList>
            <person name="Corre E."/>
            <person name="Pelletier E."/>
            <person name="Niang G."/>
            <person name="Scheremetjew M."/>
            <person name="Finn R."/>
            <person name="Kale V."/>
            <person name="Holt S."/>
            <person name="Cochrane G."/>
            <person name="Meng A."/>
            <person name="Brown T."/>
            <person name="Cohen L."/>
        </authorList>
    </citation>
    <scope>NUCLEOTIDE SEQUENCE</scope>
    <source>
        <strain evidence="9">CCMP722</strain>
    </source>
</reference>
<feature type="compositionally biased region" description="Basic and acidic residues" evidence="7">
    <location>
        <begin position="517"/>
        <end position="529"/>
    </location>
</feature>
<organism evidence="9">
    <name type="scientific">Pyramimonas obovata</name>
    <dbReference type="NCBI Taxonomy" id="1411642"/>
    <lineage>
        <taxon>Eukaryota</taxon>
        <taxon>Viridiplantae</taxon>
        <taxon>Chlorophyta</taxon>
        <taxon>Pyramimonadophyceae</taxon>
        <taxon>Pyramimonadales</taxon>
        <taxon>Pyramimonadaceae</taxon>
        <taxon>Pyramimonas</taxon>
        <taxon>Pyramimonas incertae sedis</taxon>
    </lineage>
</organism>
<evidence type="ECO:0000313" key="9">
    <source>
        <dbReference type="EMBL" id="CAD8686940.1"/>
    </source>
</evidence>
<dbReference type="SUPFAM" id="SSF56112">
    <property type="entry name" value="Protein kinase-like (PK-like)"/>
    <property type="match status" value="1"/>
</dbReference>
<dbReference type="Gene3D" id="3.30.200.20">
    <property type="entry name" value="Phosphorylase Kinase, domain 1"/>
    <property type="match status" value="1"/>
</dbReference>
<feature type="compositionally biased region" description="Basic and acidic residues" evidence="7">
    <location>
        <begin position="480"/>
        <end position="492"/>
    </location>
</feature>
<feature type="region of interest" description="Disordered" evidence="7">
    <location>
        <begin position="418"/>
        <end position="505"/>
    </location>
</feature>
<dbReference type="Pfam" id="PF00069">
    <property type="entry name" value="Pkinase"/>
    <property type="match status" value="1"/>
</dbReference>
<feature type="region of interest" description="Disordered" evidence="7">
    <location>
        <begin position="927"/>
        <end position="948"/>
    </location>
</feature>
<dbReference type="Gene3D" id="1.10.510.10">
    <property type="entry name" value="Transferase(Phosphotransferase) domain 1"/>
    <property type="match status" value="1"/>
</dbReference>
<dbReference type="InterPro" id="IPR011009">
    <property type="entry name" value="Kinase-like_dom_sf"/>
</dbReference>
<proteinExistence type="predicted"/>
<name>A0A7S0WWH3_9CHLO</name>
<evidence type="ECO:0000259" key="8">
    <source>
        <dbReference type="PROSITE" id="PS50011"/>
    </source>
</evidence>
<dbReference type="InterPro" id="IPR000719">
    <property type="entry name" value="Prot_kinase_dom"/>
</dbReference>
<keyword evidence="1" id="KW-0723">Serine/threonine-protein kinase</keyword>
<dbReference type="PANTHER" id="PTHR24353">
    <property type="entry name" value="CYCLIC NUCLEOTIDE-DEPENDENT PROTEIN KINASE"/>
    <property type="match status" value="1"/>
</dbReference>
<dbReference type="InterPro" id="IPR008271">
    <property type="entry name" value="Ser/Thr_kinase_AS"/>
</dbReference>
<dbReference type="PROSITE" id="PS00108">
    <property type="entry name" value="PROTEIN_KINASE_ST"/>
    <property type="match status" value="1"/>
</dbReference>
<feature type="compositionally biased region" description="Gly residues" evidence="7">
    <location>
        <begin position="274"/>
        <end position="290"/>
    </location>
</feature>
<accession>A0A7S0WWH3</accession>
<dbReference type="GO" id="GO:0005952">
    <property type="term" value="C:cAMP-dependent protein kinase complex"/>
    <property type="evidence" value="ECO:0007669"/>
    <property type="project" value="TreeGrafter"/>
</dbReference>
<dbReference type="PROSITE" id="PS50011">
    <property type="entry name" value="PROTEIN_KINASE_DOM"/>
    <property type="match status" value="1"/>
</dbReference>
<dbReference type="PANTHER" id="PTHR24353:SF37">
    <property type="entry name" value="CAMP-DEPENDENT PROTEIN KINASE CATALYTIC SUBUNIT PRKX"/>
    <property type="match status" value="1"/>
</dbReference>
<keyword evidence="2" id="KW-0808">Transferase</keyword>
<dbReference type="PROSITE" id="PS00107">
    <property type="entry name" value="PROTEIN_KINASE_ATP"/>
    <property type="match status" value="1"/>
</dbReference>
<dbReference type="GO" id="GO:0004691">
    <property type="term" value="F:cAMP-dependent protein kinase activity"/>
    <property type="evidence" value="ECO:0007669"/>
    <property type="project" value="TreeGrafter"/>
</dbReference>
<feature type="region of interest" description="Disordered" evidence="7">
    <location>
        <begin position="345"/>
        <end position="392"/>
    </location>
</feature>
<feature type="region of interest" description="Disordered" evidence="7">
    <location>
        <begin position="269"/>
        <end position="333"/>
    </location>
</feature>
<dbReference type="SMART" id="SM00220">
    <property type="entry name" value="S_TKc"/>
    <property type="match status" value="1"/>
</dbReference>
<sequence>MKQAPVVTVDADPSSNCPSITISAYAHGSLLVKILNEFVNSTLYVSHLDYACLDGFACYMIKLAKTESIDALDENDRERLRCKLVNVLDTPESQHDGLPSLRPEDGANCYKSDLYRAMDVGTKVLLDQVINFEAVPMASTKGYSVLTLMGPPGPELIHSLMVFLSYNHGLDICALKVDTNYGLTALAVCIQQRSSNGTKGRVREAELKTLCQEVHRTLLFPHAVRVAWDDPNWVPTLVQQSADRKCGAWVRTLAEELVWHLDEMFTLSAQGQPSSGGSGSGSGSAPGSRGGARIARDGSAREFQPSSSSPLNPHARRANSGEDSEIGKADGGEKVGLASRFKSLFTRKNSASRPGSRGSSSGVDKQSPRTQTLPEINTKRRGSGSGAPLKSSSFCVASENQRFDSEGSPLFRIFRPFSSHKNAPAGSPAGTPTKTKSQEEKGAGKLVSRTDSCPDVRVLEGAPSMATPPGHAPPSLSGTRRKEIPHNDERSLFTKGNLKTTGNVDNLDELIDGKESKGAAARLKDDEGASRVGRSNSAKDVLSSAAKASPKMERGAIGRSDSFAAPRPQVAASRDRVKSLLSKQPTNKKAEHHAWDYMPWTFEATREQQYTRHYKLEPSEFEVTHVIGRGMTSMVYLAELKRAAQLAPGAAARCVLKVMRKDTMLSDNRRIGDLAAQEGLMVAQMQECNFIMRMFGSFETEEYFFMCCEWAPCDFFQLMTDFFGTYRYFCNVKLYAAQVLLSLEHVHTLGYVYRDLKPENLLVRADGSVLLSDMGLATKIPEHKPLYAVCGTSVYMPPEMVTKYEGYNHMADLWCFGIFLYEMVTCITPFESKDRDKKKLFAAIRNVSKVNFPSDCKADDGCKSLIRALLLRQPSDRLGAQDKLGCYNSIKAHDWFADLDWDAVTSKSITPSIAPIVRPDDFKPVKHPLQWETRPAEAAKSPRTASKA</sequence>
<evidence type="ECO:0000256" key="5">
    <source>
        <dbReference type="ARBA" id="ARBA00022840"/>
    </source>
</evidence>
<keyword evidence="3 6" id="KW-0547">Nucleotide-binding</keyword>
<evidence type="ECO:0000256" key="4">
    <source>
        <dbReference type="ARBA" id="ARBA00022777"/>
    </source>
</evidence>
<feature type="compositionally biased region" description="Low complexity" evidence="7">
    <location>
        <begin position="351"/>
        <end position="362"/>
    </location>
</feature>
<evidence type="ECO:0000256" key="3">
    <source>
        <dbReference type="ARBA" id="ARBA00022741"/>
    </source>
</evidence>
<feature type="region of interest" description="Disordered" evidence="7">
    <location>
        <begin position="517"/>
        <end position="574"/>
    </location>
</feature>
<keyword evidence="4" id="KW-0418">Kinase</keyword>
<protein>
    <recommendedName>
        <fullName evidence="8">Protein kinase domain-containing protein</fullName>
    </recommendedName>
</protein>
<gene>
    <name evidence="9" type="ORF">POBO1169_LOCUS17935</name>
</gene>